<dbReference type="SUPFAM" id="SSF69318">
    <property type="entry name" value="Integrin alpha N-terminal domain"/>
    <property type="match status" value="1"/>
</dbReference>
<evidence type="ECO:0000256" key="1">
    <source>
        <dbReference type="ARBA" id="ARBA00022729"/>
    </source>
</evidence>
<reference evidence="4 5" key="1">
    <citation type="submission" date="2020-01" db="EMBL/GenBank/DDBJ databases">
        <title>Insect and environment-associated Actinomycetes.</title>
        <authorList>
            <person name="Currrie C."/>
            <person name="Chevrette M."/>
            <person name="Carlson C."/>
            <person name="Stubbendieck R."/>
            <person name="Wendt-Pienkowski E."/>
        </authorList>
    </citation>
    <scope>NUCLEOTIDE SEQUENCE [LARGE SCALE GENOMIC DNA]</scope>
    <source>
        <strain evidence="4 5">SID11342</strain>
    </source>
</reference>
<feature type="compositionally biased region" description="Low complexity" evidence="2">
    <location>
        <begin position="29"/>
        <end position="47"/>
    </location>
</feature>
<feature type="region of interest" description="Disordered" evidence="2">
    <location>
        <begin position="29"/>
        <end position="80"/>
    </location>
</feature>
<organism evidence="4 5">
    <name type="scientific">Streptomyces halstedii</name>
    <dbReference type="NCBI Taxonomy" id="1944"/>
    <lineage>
        <taxon>Bacteria</taxon>
        <taxon>Bacillati</taxon>
        <taxon>Actinomycetota</taxon>
        <taxon>Actinomycetes</taxon>
        <taxon>Kitasatosporales</taxon>
        <taxon>Streptomycetaceae</taxon>
        <taxon>Streptomyces</taxon>
    </lineage>
</organism>
<dbReference type="InterPro" id="IPR028994">
    <property type="entry name" value="Integrin_alpha_N"/>
</dbReference>
<evidence type="ECO:0008006" key="6">
    <source>
        <dbReference type="Google" id="ProtNLM"/>
    </source>
</evidence>
<dbReference type="Proteomes" id="UP000471293">
    <property type="component" value="Unassembled WGS sequence"/>
</dbReference>
<dbReference type="InterPro" id="IPR013517">
    <property type="entry name" value="FG-GAP"/>
</dbReference>
<name>A0A6N9UC04_STRHA</name>
<evidence type="ECO:0000313" key="4">
    <source>
        <dbReference type="EMBL" id="NEA18465.1"/>
    </source>
</evidence>
<dbReference type="AlphaFoldDB" id="A0A6N9UC04"/>
<proteinExistence type="predicted"/>
<dbReference type="Pfam" id="PF13517">
    <property type="entry name" value="FG-GAP_3"/>
    <property type="match status" value="2"/>
</dbReference>
<feature type="chain" id="PRO_5026963757" description="VCBS repeat-containing protein" evidence="3">
    <location>
        <begin position="33"/>
        <end position="675"/>
    </location>
</feature>
<dbReference type="InterPro" id="IPR017946">
    <property type="entry name" value="PLC-like_Pdiesterase_TIM-brl"/>
</dbReference>
<comment type="caution">
    <text evidence="4">The sequence shown here is derived from an EMBL/GenBank/DDBJ whole genome shotgun (WGS) entry which is preliminary data.</text>
</comment>
<evidence type="ECO:0000313" key="5">
    <source>
        <dbReference type="Proteomes" id="UP000471293"/>
    </source>
</evidence>
<accession>A0A6N9UC04</accession>
<dbReference type="EMBL" id="JAAGLQ010000514">
    <property type="protein sequence ID" value="NEA18465.1"/>
    <property type="molecule type" value="Genomic_DNA"/>
</dbReference>
<sequence>MNNRMKRLSGIVSAAVVCALLVLQSGTGSASAAADGGPSPAVSSGAPWPEVSSLPTDDNDGGTRTAAVRAGGTGPRHDYNGDGRSDMVAWYDYADGHDAMHTFSATPDGGFSAPLVGWETAKGNFWAEHMKRVTGDFNGDGTGDVAAFYGYDDGRVSLFTWLGNGDGTFATYFSSWAVAPGNWTFDAITAQAGDFNGDGRDDIAAWYDYRNGDDKLFTFLADANGGFAAPFSSFQRPAADGWEVGRMKFATGDYDGDGRADIGVLDSYTSGTVRLMVFTGRPDGGFDEPVRGAELSGWQFDRVSVYSGDFDGNGRDEFAAWYDYADGHDALIGFDLDADGKFGNRRELLNAVDGWYSRYRMDIVTGDYNGDGRDDLATLYGYSDGRVKTITFTAKPDGTLGDALHSWEVPAGKWTFTRAHMVERYNSPLPLCPTVFGHGGYPTGPDAWERDQVRQPNHPKGLAQQKSWGASGVEADLRLTKNGTKGVMWHNLSTRGLTGTKADVRDIWWATGADQLKGRTIDHGPFTGETVYTFREWLDSAKKQQMAAFVELKGENELSLLNADASIREAAWKEVIAPISERAATQKIMIYTLHDKLRPELVKRIEAAGLGAALTNHPRWIDAPTVRWEEPAPAASGHYATWQEKMNQYASPVTSVPMVTTWTKDFTSWLDRRCR</sequence>
<gene>
    <name evidence="4" type="ORF">G3I29_23730</name>
</gene>
<dbReference type="Gene3D" id="2.40.128.340">
    <property type="match status" value="4"/>
</dbReference>
<evidence type="ECO:0000256" key="2">
    <source>
        <dbReference type="SAM" id="MobiDB-lite"/>
    </source>
</evidence>
<dbReference type="GO" id="GO:0006629">
    <property type="term" value="P:lipid metabolic process"/>
    <property type="evidence" value="ECO:0007669"/>
    <property type="project" value="InterPro"/>
</dbReference>
<keyword evidence="1 3" id="KW-0732">Signal</keyword>
<dbReference type="Gene3D" id="3.20.20.190">
    <property type="entry name" value="Phosphatidylinositol (PI) phosphodiesterase"/>
    <property type="match status" value="1"/>
</dbReference>
<protein>
    <recommendedName>
        <fullName evidence="6">VCBS repeat-containing protein</fullName>
    </recommendedName>
</protein>
<dbReference type="GO" id="GO:0008081">
    <property type="term" value="F:phosphoric diester hydrolase activity"/>
    <property type="evidence" value="ECO:0007669"/>
    <property type="project" value="InterPro"/>
</dbReference>
<feature type="signal peptide" evidence="3">
    <location>
        <begin position="1"/>
        <end position="32"/>
    </location>
</feature>
<dbReference type="SUPFAM" id="SSF51695">
    <property type="entry name" value="PLC-like phosphodiesterases"/>
    <property type="match status" value="1"/>
</dbReference>
<evidence type="ECO:0000256" key="3">
    <source>
        <dbReference type="SAM" id="SignalP"/>
    </source>
</evidence>